<evidence type="ECO:0000259" key="1">
    <source>
        <dbReference type="PROSITE" id="PS50943"/>
    </source>
</evidence>
<dbReference type="CDD" id="cd00093">
    <property type="entry name" value="HTH_XRE"/>
    <property type="match status" value="1"/>
</dbReference>
<reference evidence="3 4" key="1">
    <citation type="submission" date="2020-05" db="EMBL/GenBank/DDBJ databases">
        <title>Genome sequence of Kribbella sandramycini ATCC 39419.</title>
        <authorList>
            <person name="Maclea K.S."/>
            <person name="Fair J.L."/>
        </authorList>
    </citation>
    <scope>NUCLEOTIDE SEQUENCE [LARGE SCALE GENOMIC DNA]</scope>
    <source>
        <strain evidence="3 4">ATCC 39419</strain>
    </source>
</reference>
<dbReference type="GO" id="GO:0003677">
    <property type="term" value="F:DNA binding"/>
    <property type="evidence" value="ECO:0007669"/>
    <property type="project" value="InterPro"/>
</dbReference>
<evidence type="ECO:0000313" key="4">
    <source>
        <dbReference type="Proteomes" id="UP000534306"/>
    </source>
</evidence>
<dbReference type="PANTHER" id="PTHR35010">
    <property type="entry name" value="BLL4672 PROTEIN-RELATED"/>
    <property type="match status" value="1"/>
</dbReference>
<dbReference type="AlphaFoldDB" id="A0A7Y4KYP0"/>
<dbReference type="InterPro" id="IPR010982">
    <property type="entry name" value="Lambda_DNA-bd_dom_sf"/>
</dbReference>
<name>A0A7Y4KYP0_9ACTN</name>
<evidence type="ECO:0000313" key="5">
    <source>
        <dbReference type="Proteomes" id="UP000553957"/>
    </source>
</evidence>
<dbReference type="EMBL" id="JABJRC010000002">
    <property type="protein sequence ID" value="NOL41109.1"/>
    <property type="molecule type" value="Genomic_DNA"/>
</dbReference>
<gene>
    <name evidence="2" type="ORF">HNR71_004684</name>
    <name evidence="3" type="ORF">HPO96_12730</name>
</gene>
<protein>
    <submittedName>
        <fullName evidence="3">Helix-turn-helix domain-containing protein</fullName>
    </submittedName>
    <submittedName>
        <fullName evidence="2">Transcriptional regulator with XRE-family HTH domain</fullName>
    </submittedName>
</protein>
<evidence type="ECO:0000313" key="3">
    <source>
        <dbReference type="EMBL" id="NOL41109.1"/>
    </source>
</evidence>
<dbReference type="Pfam" id="PF13560">
    <property type="entry name" value="HTH_31"/>
    <property type="match status" value="1"/>
</dbReference>
<dbReference type="RefSeq" id="WP_171673553.1">
    <property type="nucleotide sequence ID" value="NZ_BAAAGT010000013.1"/>
</dbReference>
<reference evidence="2 5" key="2">
    <citation type="submission" date="2020-08" db="EMBL/GenBank/DDBJ databases">
        <title>Sequencing the genomes of 1000 actinobacteria strains.</title>
        <authorList>
            <person name="Klenk H.-P."/>
        </authorList>
    </citation>
    <scope>NUCLEOTIDE SEQUENCE [LARGE SCALE GENOMIC DNA]</scope>
    <source>
        <strain evidence="2 5">DSM 15626</strain>
    </source>
</reference>
<feature type="domain" description="HTH cro/C1-type" evidence="1">
    <location>
        <begin position="30"/>
        <end position="81"/>
    </location>
</feature>
<dbReference type="Gene3D" id="1.10.260.40">
    <property type="entry name" value="lambda repressor-like DNA-binding domains"/>
    <property type="match status" value="1"/>
</dbReference>
<dbReference type="Gene3D" id="3.30.450.180">
    <property type="match status" value="1"/>
</dbReference>
<dbReference type="InterPro" id="IPR041413">
    <property type="entry name" value="MLTR_LBD"/>
</dbReference>
<dbReference type="SMART" id="SM00530">
    <property type="entry name" value="HTH_XRE"/>
    <property type="match status" value="1"/>
</dbReference>
<dbReference type="Pfam" id="PF17765">
    <property type="entry name" value="MLTR_LBD"/>
    <property type="match status" value="1"/>
</dbReference>
<comment type="caution">
    <text evidence="3">The sequence shown here is derived from an EMBL/GenBank/DDBJ whole genome shotgun (WGS) entry which is preliminary data.</text>
</comment>
<accession>A0A7Y4KYP0</accession>
<keyword evidence="4" id="KW-1185">Reference proteome</keyword>
<dbReference type="PANTHER" id="PTHR35010:SF2">
    <property type="entry name" value="BLL4672 PROTEIN"/>
    <property type="match status" value="1"/>
</dbReference>
<dbReference type="Proteomes" id="UP000534306">
    <property type="component" value="Unassembled WGS sequence"/>
</dbReference>
<sequence>MGGDELGEFLRSRRAALLPADVGLPSADRRRVRGLRREEVAALAGVSSSYYTRIEQGNAGQVSPAVLRSVAAVLRLSDADSAYLLRLADPTLPTTTWTPAVRPSVRQLVHRLDIPAAILGRHIDVLAWNRAAHLVFAPDVAFDAPDSAARPNWARLLFLEPSSRSLFADWPGTARDIAGRLRISATRHPQDAELQALIMELRAASADFEALWSSHPVQVGNRGLVQIQHPLVGELVFHDELLHLADDPDCLVVTMTVEPGSSTESALRRLVTADPGDSAGSGRSSTAR</sequence>
<evidence type="ECO:0000313" key="2">
    <source>
        <dbReference type="EMBL" id="MBB6569047.1"/>
    </source>
</evidence>
<organism evidence="3 4">
    <name type="scientific">Kribbella sandramycini</name>
    <dbReference type="NCBI Taxonomy" id="60450"/>
    <lineage>
        <taxon>Bacteria</taxon>
        <taxon>Bacillati</taxon>
        <taxon>Actinomycetota</taxon>
        <taxon>Actinomycetes</taxon>
        <taxon>Propionibacteriales</taxon>
        <taxon>Kribbellaceae</taxon>
        <taxon>Kribbella</taxon>
    </lineage>
</organism>
<dbReference type="EMBL" id="JACHKF010000001">
    <property type="protein sequence ID" value="MBB6569047.1"/>
    <property type="molecule type" value="Genomic_DNA"/>
</dbReference>
<dbReference type="InterPro" id="IPR001387">
    <property type="entry name" value="Cro/C1-type_HTH"/>
</dbReference>
<dbReference type="Proteomes" id="UP000553957">
    <property type="component" value="Unassembled WGS sequence"/>
</dbReference>
<dbReference type="SUPFAM" id="SSF47413">
    <property type="entry name" value="lambda repressor-like DNA-binding domains"/>
    <property type="match status" value="1"/>
</dbReference>
<dbReference type="PROSITE" id="PS50943">
    <property type="entry name" value="HTH_CROC1"/>
    <property type="match status" value="1"/>
</dbReference>
<proteinExistence type="predicted"/>